<protein>
    <submittedName>
        <fullName evidence="4">IS110 family transposase</fullName>
    </submittedName>
</protein>
<dbReference type="InterPro" id="IPR047650">
    <property type="entry name" value="Transpos_IS110"/>
</dbReference>
<keyword evidence="5" id="KW-1185">Reference proteome</keyword>
<sequence>MDAILERVAGLDVHQETVVACVLYGPLDRKPKKETKTFGTTVKELLRLQDWLVEHKITDVAMESTGVYWKPVWNILEGEFTLVLANAQRIKNVPGRKTDVSDAAWIAKLLRAGLVESSFVPTVEIRDLRDLTRYRRKLYGHATSEKNRIHKILQDANIKLSTYVSDVFGVSGRALLESILNGEVLEVDQVRALVKTTLKKKVPQIVDALNGRIRSHHRELIQMHYDHLVYIEEQIAQLESKIDQLVTPYREEMDLLMTIPGIKKDAAASILAEIGIDMSKFPTDGHISSWGGFSPGNNESAGKKKGSKSNKGNKALKATLCQVAWAAMKTKDSRLSSFYYRLVKRRGPYKANMALAHLILRIIYQMLKTNTPYQELGWDYLPSKERKKDYFIKKLQNMGYEVDIQESA</sequence>
<accession>A0ABW3ZXU3</accession>
<dbReference type="EMBL" id="JBHTNH010000041">
    <property type="protein sequence ID" value="MFD1363247.1"/>
    <property type="molecule type" value="Genomic_DNA"/>
</dbReference>
<dbReference type="InterPro" id="IPR003346">
    <property type="entry name" value="Transposase_20"/>
</dbReference>
<reference evidence="5" key="1">
    <citation type="journal article" date="2019" name="Int. J. Syst. Evol. Microbiol.">
        <title>The Global Catalogue of Microorganisms (GCM) 10K type strain sequencing project: providing services to taxonomists for standard genome sequencing and annotation.</title>
        <authorList>
            <consortium name="The Broad Institute Genomics Platform"/>
            <consortium name="The Broad Institute Genome Sequencing Center for Infectious Disease"/>
            <person name="Wu L."/>
            <person name="Ma J."/>
        </authorList>
    </citation>
    <scope>NUCLEOTIDE SEQUENCE [LARGE SCALE GENOMIC DNA]</scope>
    <source>
        <strain evidence="5">CCUG 54822</strain>
    </source>
</reference>
<comment type="caution">
    <text evidence="4">The sequence shown here is derived from an EMBL/GenBank/DDBJ whole genome shotgun (WGS) entry which is preliminary data.</text>
</comment>
<name>A0ABW3ZXU3_9BACI</name>
<dbReference type="Pfam" id="PF01548">
    <property type="entry name" value="DEDD_Tnp_IS110"/>
    <property type="match status" value="1"/>
</dbReference>
<evidence type="ECO:0000259" key="3">
    <source>
        <dbReference type="Pfam" id="PF02371"/>
    </source>
</evidence>
<dbReference type="InterPro" id="IPR002525">
    <property type="entry name" value="Transp_IS110-like_N"/>
</dbReference>
<proteinExistence type="predicted"/>
<dbReference type="Pfam" id="PF02371">
    <property type="entry name" value="Transposase_20"/>
    <property type="match status" value="1"/>
</dbReference>
<feature type="domain" description="Transposase IS110-like N-terminal" evidence="2">
    <location>
        <begin position="9"/>
        <end position="156"/>
    </location>
</feature>
<gene>
    <name evidence="4" type="ORF">ACFQ4A_16540</name>
</gene>
<evidence type="ECO:0000259" key="2">
    <source>
        <dbReference type="Pfam" id="PF01548"/>
    </source>
</evidence>
<dbReference type="Proteomes" id="UP001597178">
    <property type="component" value="Unassembled WGS sequence"/>
</dbReference>
<evidence type="ECO:0000313" key="4">
    <source>
        <dbReference type="EMBL" id="MFD1363247.1"/>
    </source>
</evidence>
<evidence type="ECO:0000313" key="5">
    <source>
        <dbReference type="Proteomes" id="UP001597178"/>
    </source>
</evidence>
<dbReference type="PANTHER" id="PTHR33055:SF15">
    <property type="entry name" value="TRANSPOSASE-RELATED"/>
    <property type="match status" value="1"/>
</dbReference>
<dbReference type="NCBIfam" id="NF033542">
    <property type="entry name" value="transpos_IS110"/>
    <property type="match status" value="1"/>
</dbReference>
<organism evidence="4 5">
    <name type="scientific">Lentibacillus salinarum</name>
    <dbReference type="NCBI Taxonomy" id="446820"/>
    <lineage>
        <taxon>Bacteria</taxon>
        <taxon>Bacillati</taxon>
        <taxon>Bacillota</taxon>
        <taxon>Bacilli</taxon>
        <taxon>Bacillales</taxon>
        <taxon>Bacillaceae</taxon>
        <taxon>Lentibacillus</taxon>
    </lineage>
</organism>
<dbReference type="PANTHER" id="PTHR33055">
    <property type="entry name" value="TRANSPOSASE FOR INSERTION SEQUENCE ELEMENT IS1111A"/>
    <property type="match status" value="1"/>
</dbReference>
<evidence type="ECO:0000256" key="1">
    <source>
        <dbReference type="SAM" id="MobiDB-lite"/>
    </source>
</evidence>
<dbReference type="RefSeq" id="WP_382402501.1">
    <property type="nucleotide sequence ID" value="NZ_JBHTNH010000041.1"/>
</dbReference>
<feature type="region of interest" description="Disordered" evidence="1">
    <location>
        <begin position="292"/>
        <end position="311"/>
    </location>
</feature>
<feature type="domain" description="Transposase IS116/IS110/IS902 C-terminal" evidence="3">
    <location>
        <begin position="254"/>
        <end position="339"/>
    </location>
</feature>